<name>A0AB39MGE1_9ACTN</name>
<organism evidence="1">
    <name type="scientific">Streptomyces sp. R08</name>
    <dbReference type="NCBI Taxonomy" id="3238624"/>
    <lineage>
        <taxon>Bacteria</taxon>
        <taxon>Bacillati</taxon>
        <taxon>Actinomycetota</taxon>
        <taxon>Actinomycetes</taxon>
        <taxon>Kitasatosporales</taxon>
        <taxon>Streptomycetaceae</taxon>
        <taxon>Streptomyces</taxon>
    </lineage>
</organism>
<sequence>MGDAADVEIDVPDDVVHWVHAEGPDALLTEAVGAPVRIQGTVIAADEDAVVSIRLGTDVLLVEFATARHPVEQGRPDRPSLGDRIELSVPHIDVCPYSI</sequence>
<proteinExistence type="predicted"/>
<evidence type="ECO:0000313" key="1">
    <source>
        <dbReference type="EMBL" id="XDQ04256.1"/>
    </source>
</evidence>
<accession>A0AB39MGE1</accession>
<gene>
    <name evidence="1" type="ORF">AB5J58_30705</name>
</gene>
<protein>
    <submittedName>
        <fullName evidence="1">Uncharacterized protein</fullName>
    </submittedName>
</protein>
<reference evidence="1" key="1">
    <citation type="submission" date="2024-07" db="EMBL/GenBank/DDBJ databases">
        <authorList>
            <person name="Yu S.T."/>
        </authorList>
    </citation>
    <scope>NUCLEOTIDE SEQUENCE</scope>
    <source>
        <strain evidence="1">R08</strain>
    </source>
</reference>
<dbReference type="RefSeq" id="WP_369189892.1">
    <property type="nucleotide sequence ID" value="NZ_CP163431.1"/>
</dbReference>
<dbReference type="AlphaFoldDB" id="A0AB39MGE1"/>
<dbReference type="EMBL" id="CP163431">
    <property type="protein sequence ID" value="XDQ04256.1"/>
    <property type="molecule type" value="Genomic_DNA"/>
</dbReference>